<evidence type="ECO:0000256" key="4">
    <source>
        <dbReference type="ARBA" id="ARBA00022840"/>
    </source>
</evidence>
<feature type="transmembrane region" description="Helical" evidence="8">
    <location>
        <begin position="239"/>
        <end position="257"/>
    </location>
</feature>
<gene>
    <name evidence="10" type="ORF">APZ16_05575</name>
</gene>
<dbReference type="InterPro" id="IPR023214">
    <property type="entry name" value="HAD_sf"/>
</dbReference>
<dbReference type="Gene3D" id="3.40.1110.10">
    <property type="entry name" value="Calcium-transporting ATPase, cytoplasmic domain N"/>
    <property type="match status" value="1"/>
</dbReference>
<feature type="transmembrane region" description="Helical" evidence="8">
    <location>
        <begin position="722"/>
        <end position="743"/>
    </location>
</feature>
<feature type="transmembrane region" description="Helical" evidence="8">
    <location>
        <begin position="48"/>
        <end position="67"/>
    </location>
</feature>
<dbReference type="SFLD" id="SFLDG00002">
    <property type="entry name" value="C1.7:_P-type_atpase_like"/>
    <property type="match status" value="1"/>
</dbReference>
<dbReference type="InterPro" id="IPR001757">
    <property type="entry name" value="P_typ_ATPase"/>
</dbReference>
<feature type="transmembrane region" description="Helical" evidence="8">
    <location>
        <begin position="755"/>
        <end position="776"/>
    </location>
</feature>
<dbReference type="InterPro" id="IPR008250">
    <property type="entry name" value="ATPase_P-typ_transduc_dom_A_sf"/>
</dbReference>
<comment type="caution">
    <text evidence="10">The sequence shown here is derived from an EMBL/GenBank/DDBJ whole genome shotgun (WGS) entry which is preliminary data.</text>
</comment>
<dbReference type="SUPFAM" id="SSF81653">
    <property type="entry name" value="Calcium ATPase, transduction domain A"/>
    <property type="match status" value="1"/>
</dbReference>
<reference evidence="10 11" key="1">
    <citation type="journal article" date="2016" name="Nat. Microbiol.">
        <title>Genomic inference of the metabolism of cosmopolitan subsurface Archaea, Hadesarchaea.</title>
        <authorList>
            <person name="Baker B.J."/>
            <person name="Saw J.H."/>
            <person name="Lind A.E."/>
            <person name="Lazar C.S."/>
            <person name="Hinrichs K.-U."/>
            <person name="Teske A.P."/>
            <person name="Ettema T.J."/>
        </authorList>
    </citation>
    <scope>NUCLEOTIDE SEQUENCE [LARGE SCALE GENOMIC DNA]</scope>
</reference>
<dbReference type="InterPro" id="IPR018303">
    <property type="entry name" value="ATPase_P-typ_P_site"/>
</dbReference>
<dbReference type="PRINTS" id="PR00119">
    <property type="entry name" value="CATATPASE"/>
</dbReference>
<dbReference type="SMART" id="SM00831">
    <property type="entry name" value="Cation_ATPase_N"/>
    <property type="match status" value="1"/>
</dbReference>
<dbReference type="InterPro" id="IPR023299">
    <property type="entry name" value="ATPase_P-typ_cyto_dom_N"/>
</dbReference>
<feature type="domain" description="Cation-transporting P-type ATPase N-terminal" evidence="9">
    <location>
        <begin position="3"/>
        <end position="69"/>
    </location>
</feature>
<proteinExistence type="predicted"/>
<evidence type="ECO:0000259" key="9">
    <source>
        <dbReference type="SMART" id="SM00831"/>
    </source>
</evidence>
<evidence type="ECO:0000313" key="11">
    <source>
        <dbReference type="Proteomes" id="UP000074294"/>
    </source>
</evidence>
<dbReference type="EMBL" id="LQMQ01000049">
    <property type="protein sequence ID" value="KUO40086.1"/>
    <property type="molecule type" value="Genomic_DNA"/>
</dbReference>
<dbReference type="SFLD" id="SFLDF00027">
    <property type="entry name" value="p-type_atpase"/>
    <property type="match status" value="1"/>
</dbReference>
<dbReference type="PRINTS" id="PR00120">
    <property type="entry name" value="HATPASE"/>
</dbReference>
<dbReference type="InterPro" id="IPR023298">
    <property type="entry name" value="ATPase_P-typ_TM_dom_sf"/>
</dbReference>
<evidence type="ECO:0000256" key="3">
    <source>
        <dbReference type="ARBA" id="ARBA00022741"/>
    </source>
</evidence>
<dbReference type="PROSITE" id="PS00154">
    <property type="entry name" value="ATPASE_E1_E2"/>
    <property type="match status" value="1"/>
</dbReference>
<comment type="subcellular location">
    <subcellularLocation>
        <location evidence="1">Membrane</location>
        <topology evidence="1">Multi-pass membrane protein</topology>
    </subcellularLocation>
</comment>
<dbReference type="SUPFAM" id="SSF81665">
    <property type="entry name" value="Calcium ATPase, transmembrane domain M"/>
    <property type="match status" value="1"/>
</dbReference>
<protein>
    <submittedName>
        <fullName evidence="10">ATPase</fullName>
    </submittedName>
</protein>
<dbReference type="InterPro" id="IPR006068">
    <property type="entry name" value="ATPase_P-typ_cation-transptr_C"/>
</dbReference>
<evidence type="ECO:0000256" key="8">
    <source>
        <dbReference type="SAM" id="Phobius"/>
    </source>
</evidence>
<dbReference type="Pfam" id="PF00690">
    <property type="entry name" value="Cation_ATPase_N"/>
    <property type="match status" value="1"/>
</dbReference>
<feature type="transmembrane region" description="Helical" evidence="8">
    <location>
        <begin position="823"/>
        <end position="841"/>
    </location>
</feature>
<dbReference type="STRING" id="1776334.APZ16_05575"/>
<keyword evidence="5" id="KW-1278">Translocase</keyword>
<evidence type="ECO:0000256" key="7">
    <source>
        <dbReference type="ARBA" id="ARBA00023136"/>
    </source>
</evidence>
<feature type="transmembrane region" description="Helical" evidence="8">
    <location>
        <begin position="788"/>
        <end position="811"/>
    </location>
</feature>
<keyword evidence="7 8" id="KW-0472">Membrane</keyword>
<dbReference type="InterPro" id="IPR059000">
    <property type="entry name" value="ATPase_P-type_domA"/>
</dbReference>
<dbReference type="PANTHER" id="PTHR42861">
    <property type="entry name" value="CALCIUM-TRANSPORTING ATPASE"/>
    <property type="match status" value="1"/>
</dbReference>
<feature type="transmembrane region" description="Helical" evidence="8">
    <location>
        <begin position="73"/>
        <end position="89"/>
    </location>
</feature>
<dbReference type="Proteomes" id="UP000074294">
    <property type="component" value="Unassembled WGS sequence"/>
</dbReference>
<accession>A0A147JU95</accession>
<dbReference type="SFLD" id="SFLDS00003">
    <property type="entry name" value="Haloacid_Dehalogenase"/>
    <property type="match status" value="1"/>
</dbReference>
<keyword evidence="2 8" id="KW-0812">Transmembrane</keyword>
<dbReference type="GO" id="GO:0005524">
    <property type="term" value="F:ATP binding"/>
    <property type="evidence" value="ECO:0007669"/>
    <property type="project" value="UniProtKB-KW"/>
</dbReference>
<dbReference type="InterPro" id="IPR044492">
    <property type="entry name" value="P_typ_ATPase_HD_dom"/>
</dbReference>
<dbReference type="AlphaFoldDB" id="A0A147JU95"/>
<evidence type="ECO:0000256" key="1">
    <source>
        <dbReference type="ARBA" id="ARBA00004141"/>
    </source>
</evidence>
<dbReference type="GO" id="GO:0016020">
    <property type="term" value="C:membrane"/>
    <property type="evidence" value="ECO:0007669"/>
    <property type="project" value="UniProtKB-SubCell"/>
</dbReference>
<keyword evidence="4" id="KW-0067">ATP-binding</keyword>
<dbReference type="SUPFAM" id="SSF56784">
    <property type="entry name" value="HAD-like"/>
    <property type="match status" value="1"/>
</dbReference>
<keyword evidence="6 8" id="KW-1133">Transmembrane helix</keyword>
<dbReference type="NCBIfam" id="TIGR01494">
    <property type="entry name" value="ATPase_P-type"/>
    <property type="match status" value="2"/>
</dbReference>
<dbReference type="Pfam" id="PF00689">
    <property type="entry name" value="Cation_ATPase_C"/>
    <property type="match status" value="1"/>
</dbReference>
<dbReference type="InterPro" id="IPR036412">
    <property type="entry name" value="HAD-like_sf"/>
</dbReference>
<feature type="transmembrane region" description="Helical" evidence="8">
    <location>
        <begin position="648"/>
        <end position="669"/>
    </location>
</feature>
<dbReference type="Gene3D" id="2.70.150.10">
    <property type="entry name" value="Calcium-transporting ATPase, cytoplasmic transduction domain A"/>
    <property type="match status" value="1"/>
</dbReference>
<dbReference type="Pfam" id="PF00122">
    <property type="entry name" value="E1-E2_ATPase"/>
    <property type="match status" value="1"/>
</dbReference>
<dbReference type="GO" id="GO:0016887">
    <property type="term" value="F:ATP hydrolysis activity"/>
    <property type="evidence" value="ECO:0007669"/>
    <property type="project" value="InterPro"/>
</dbReference>
<keyword evidence="3" id="KW-0547">Nucleotide-binding</keyword>
<name>A0A147JU95_HADYE</name>
<evidence type="ECO:0000256" key="2">
    <source>
        <dbReference type="ARBA" id="ARBA00022692"/>
    </source>
</evidence>
<feature type="transmembrane region" description="Helical" evidence="8">
    <location>
        <begin position="675"/>
        <end position="695"/>
    </location>
</feature>
<dbReference type="Gene3D" id="1.20.1110.10">
    <property type="entry name" value="Calcium-transporting ATPase, transmembrane domain"/>
    <property type="match status" value="2"/>
</dbReference>
<dbReference type="Pfam" id="PF00702">
    <property type="entry name" value="Hydrolase"/>
    <property type="match status" value="1"/>
</dbReference>
<feature type="transmembrane region" description="Helical" evidence="8">
    <location>
        <begin position="269"/>
        <end position="293"/>
    </location>
</feature>
<evidence type="ECO:0000256" key="5">
    <source>
        <dbReference type="ARBA" id="ARBA00022967"/>
    </source>
</evidence>
<dbReference type="SUPFAM" id="SSF81660">
    <property type="entry name" value="Metal cation-transporting ATPase, ATP-binding domain N"/>
    <property type="match status" value="1"/>
</dbReference>
<dbReference type="InterPro" id="IPR004014">
    <property type="entry name" value="ATPase_P-typ_cation-transptr_N"/>
</dbReference>
<dbReference type="Gene3D" id="3.40.50.1000">
    <property type="entry name" value="HAD superfamily/HAD-like"/>
    <property type="match status" value="1"/>
</dbReference>
<evidence type="ECO:0000256" key="6">
    <source>
        <dbReference type="ARBA" id="ARBA00022989"/>
    </source>
</evidence>
<organism evidence="10 11">
    <name type="scientific">Hadarchaeum yellowstonense</name>
    <dbReference type="NCBI Taxonomy" id="1776334"/>
    <lineage>
        <taxon>Archaea</taxon>
        <taxon>Methanobacteriati</taxon>
        <taxon>Candidatus Hadarchaeota</taxon>
        <taxon>Candidatus Hadarchaeia</taxon>
        <taxon>Candidatus Hadarchaeales</taxon>
        <taxon>Candidatus Hadarchaeaceae</taxon>
        <taxon>Candidatus Hadarchaeum</taxon>
    </lineage>
</organism>
<sequence>MQKGTTLESQAGFEGLSPEEAARRLEAEGYNELPRAEERGILRIIFEVIKEPMFLLLIAIGSIYLLLGDIEEAAILMSFVFVIIGITIYQERRTERALEALRHLSSPRTLVIRGGRMLRIPGREVVRGDLLLLKEGDRVPADGVVLDSMHLLVDESLLTGESVPVRKRPWDGVAKMGRPGGDDQPFVYSGTLVVKGHGYVRVLATGLNTEMGKIGRALESLGPEETSLQRETRKLVRNIALLGLILSAIVIVAYGLTKGDWLHGFLAGLTLAMAVIPEEFPVVLTVFLALGAWRISKSRVLTRRVASLETLGAATVLCVDKTGTLTQNEMMLKKMLVDDEFYDVEKDGPLPEKFHELLEFSVLASGKDALDPMEKAINQLSDKQLANTEHVHRNWSLVKEYILSEKLLAMSQVWSSPDGEEYVIAAKGAPEAIADLCHLEGERLAEISKKVAAMADEGLRVIGVAKAYFKKVDLPVQQHDFRFEFLGLLGFKDPARPGVAEAIEECHQAGIRVVMITGDYPGTALHLAREIGLDSAGSVVTGPELERMSDEGLREKVREVNIFARVTPEQKLRIVNAFKANGEVVAMTGDGINDAPALKSANIGVAMGGRGTDVARESASLVLLDDDFTSIVRAVRNGRRIYDNIKKAMIYIFTIHIPIAGITLIPVLLNMPLVLLPVHIAFLELIIDPACSIVFEAQPEEPDVMSRPPRDPKLKMFNRKTLTLGILQGLVVLAAVLLIFVFSYYRGQGEAEARALTYVTLIVANICLILTNLSWSKSMLSSLRTRNIPLWLVLGGTLTFIFLILYVPVLRGIFKMAYLHPEDIVFCFAAGVASVLWFEVLKAVKPLKKRFLCVA</sequence>
<evidence type="ECO:0000313" key="10">
    <source>
        <dbReference type="EMBL" id="KUO40086.1"/>
    </source>
</evidence>